<dbReference type="SMART" id="SM00129">
    <property type="entry name" value="KISc"/>
    <property type="match status" value="1"/>
</dbReference>
<dbReference type="WBParaSite" id="TTAC_0001008301-mRNA-1">
    <property type="protein sequence ID" value="TTAC_0001008301-mRNA-1"/>
    <property type="gene ID" value="TTAC_0001008301"/>
</dbReference>
<keyword evidence="4" id="KW-0963">Cytoplasm</keyword>
<evidence type="ECO:0000256" key="5">
    <source>
        <dbReference type="PROSITE-ProRule" id="PRU00283"/>
    </source>
</evidence>
<dbReference type="GO" id="GO:0003777">
    <property type="term" value="F:microtubule motor activity"/>
    <property type="evidence" value="ECO:0007669"/>
    <property type="project" value="InterPro"/>
</dbReference>
<dbReference type="Gene3D" id="3.40.850.10">
    <property type="entry name" value="Kinesin motor domain"/>
    <property type="match status" value="1"/>
</dbReference>
<evidence type="ECO:0000256" key="3">
    <source>
        <dbReference type="ARBA" id="ARBA00022840"/>
    </source>
</evidence>
<feature type="binding site" evidence="5">
    <location>
        <begin position="93"/>
        <end position="100"/>
    </location>
    <ligand>
        <name>ATP</name>
        <dbReference type="ChEBI" id="CHEBI:30616"/>
    </ligand>
</feature>
<evidence type="ECO:0000256" key="2">
    <source>
        <dbReference type="ARBA" id="ARBA00022741"/>
    </source>
</evidence>
<evidence type="ECO:0000313" key="8">
    <source>
        <dbReference type="Proteomes" id="UP000274429"/>
    </source>
</evidence>
<evidence type="ECO:0000313" key="7">
    <source>
        <dbReference type="EMBL" id="VDM35048.1"/>
    </source>
</evidence>
<dbReference type="GO" id="GO:0005874">
    <property type="term" value="C:microtubule"/>
    <property type="evidence" value="ECO:0007669"/>
    <property type="project" value="TreeGrafter"/>
</dbReference>
<reference evidence="9" key="1">
    <citation type="submission" date="2017-02" db="UniProtKB">
        <authorList>
            <consortium name="WormBaseParasite"/>
        </authorList>
    </citation>
    <scope>IDENTIFICATION</scope>
</reference>
<dbReference type="InterPro" id="IPR001752">
    <property type="entry name" value="Kinesin_motor_dom"/>
</dbReference>
<proteinExistence type="inferred from homology"/>
<sequence>MTSSENVRVCVRCRPLNQAEEQTNCLVVVEVNEETATVSLRNPNGRVDGPSKSFTFDYAFGFESKQLDIYNKVARPVVEQAFRGYNGTIFAYGQTGTGKTFTMDGTRAAPELRGIIPNSFAHIFGHIAKADSKTTFLVHISYLEVYNEEIRDLLVKNQKKKLEVRERPDCGVYVRDLSSVMVQSPNEMERLMNLGSRNRRFYPNITFPTHDHQYLTDVGCTAATNMNEHSSRSHAIFSITIECSEPLGDEKRILRQGKLHLVDLAVSFFIFVFKCSRDIINTFQNVSKQFWC</sequence>
<dbReference type="PROSITE" id="PS50067">
    <property type="entry name" value="KINESIN_MOTOR_2"/>
    <property type="match status" value="1"/>
</dbReference>
<dbReference type="GO" id="GO:0007018">
    <property type="term" value="P:microtubule-based movement"/>
    <property type="evidence" value="ECO:0007669"/>
    <property type="project" value="InterPro"/>
</dbReference>
<evidence type="ECO:0000313" key="9">
    <source>
        <dbReference type="WBParaSite" id="TTAC_0001008301-mRNA-1"/>
    </source>
</evidence>
<dbReference type="AlphaFoldDB" id="A0A0R3X958"/>
<keyword evidence="4" id="KW-0206">Cytoskeleton</keyword>
<dbReference type="InterPro" id="IPR027417">
    <property type="entry name" value="P-loop_NTPase"/>
</dbReference>
<keyword evidence="3 5" id="KW-0067">ATP-binding</keyword>
<evidence type="ECO:0000256" key="4">
    <source>
        <dbReference type="ARBA" id="ARBA00023212"/>
    </source>
</evidence>
<dbReference type="PRINTS" id="PR00380">
    <property type="entry name" value="KINESINHEAVY"/>
</dbReference>
<gene>
    <name evidence="7" type="ORF">TTAC_LOCUS10068</name>
</gene>
<dbReference type="OrthoDB" id="3176171at2759"/>
<dbReference type="PANTHER" id="PTHR47968">
    <property type="entry name" value="CENTROMERE PROTEIN E"/>
    <property type="match status" value="1"/>
</dbReference>
<dbReference type="GO" id="GO:0005524">
    <property type="term" value="F:ATP binding"/>
    <property type="evidence" value="ECO:0007669"/>
    <property type="project" value="UniProtKB-UniRule"/>
</dbReference>
<dbReference type="GO" id="GO:0008017">
    <property type="term" value="F:microtubule binding"/>
    <property type="evidence" value="ECO:0007669"/>
    <property type="project" value="InterPro"/>
</dbReference>
<dbReference type="SUPFAM" id="SSF52540">
    <property type="entry name" value="P-loop containing nucleoside triphosphate hydrolases"/>
    <property type="match status" value="1"/>
</dbReference>
<dbReference type="Proteomes" id="UP000274429">
    <property type="component" value="Unassembled WGS sequence"/>
</dbReference>
<dbReference type="Pfam" id="PF00225">
    <property type="entry name" value="Kinesin"/>
    <property type="match status" value="2"/>
</dbReference>
<dbReference type="InterPro" id="IPR036961">
    <property type="entry name" value="Kinesin_motor_dom_sf"/>
</dbReference>
<dbReference type="InterPro" id="IPR027640">
    <property type="entry name" value="Kinesin-like_fam"/>
</dbReference>
<accession>A0A0R3X958</accession>
<protein>
    <submittedName>
        <fullName evidence="9">Kinesin motor domain-containing protein</fullName>
    </submittedName>
</protein>
<comment type="subcellular location">
    <subcellularLocation>
        <location evidence="1">Cytoplasm</location>
        <location evidence="1">Cytoskeleton</location>
    </subcellularLocation>
</comment>
<dbReference type="STRING" id="6205.A0A0R3X958"/>
<dbReference type="PANTHER" id="PTHR47968:SF50">
    <property type="entry name" value="KINESIN-LIKE PROTEIN"/>
    <property type="match status" value="1"/>
</dbReference>
<feature type="domain" description="Kinesin motor" evidence="6">
    <location>
        <begin position="6"/>
        <end position="292"/>
    </location>
</feature>
<organism evidence="9">
    <name type="scientific">Hydatigena taeniaeformis</name>
    <name type="common">Feline tapeworm</name>
    <name type="synonym">Taenia taeniaeformis</name>
    <dbReference type="NCBI Taxonomy" id="6205"/>
    <lineage>
        <taxon>Eukaryota</taxon>
        <taxon>Metazoa</taxon>
        <taxon>Spiralia</taxon>
        <taxon>Lophotrochozoa</taxon>
        <taxon>Platyhelminthes</taxon>
        <taxon>Cestoda</taxon>
        <taxon>Eucestoda</taxon>
        <taxon>Cyclophyllidea</taxon>
        <taxon>Taeniidae</taxon>
        <taxon>Hydatigera</taxon>
    </lineage>
</organism>
<name>A0A0R3X958_HYDTA</name>
<comment type="similarity">
    <text evidence="5">Belongs to the TRAFAC class myosin-kinesin ATPase superfamily. Kinesin family.</text>
</comment>
<keyword evidence="8" id="KW-1185">Reference proteome</keyword>
<keyword evidence="5" id="KW-0505">Motor protein</keyword>
<reference evidence="7 8" key="2">
    <citation type="submission" date="2018-11" db="EMBL/GenBank/DDBJ databases">
        <authorList>
            <consortium name="Pathogen Informatics"/>
        </authorList>
    </citation>
    <scope>NUCLEOTIDE SEQUENCE [LARGE SCALE GENOMIC DNA]</scope>
</reference>
<keyword evidence="2 5" id="KW-0547">Nucleotide-binding</keyword>
<dbReference type="GO" id="GO:0000278">
    <property type="term" value="P:mitotic cell cycle"/>
    <property type="evidence" value="ECO:0007669"/>
    <property type="project" value="TreeGrafter"/>
</dbReference>
<dbReference type="EMBL" id="UYWX01021286">
    <property type="protein sequence ID" value="VDM35048.1"/>
    <property type="molecule type" value="Genomic_DNA"/>
</dbReference>
<evidence type="ECO:0000259" key="6">
    <source>
        <dbReference type="PROSITE" id="PS50067"/>
    </source>
</evidence>
<evidence type="ECO:0000256" key="1">
    <source>
        <dbReference type="ARBA" id="ARBA00004245"/>
    </source>
</evidence>